<dbReference type="GO" id="GO:0043737">
    <property type="term" value="F:deoxyribonuclease V activity"/>
    <property type="evidence" value="ECO:0007669"/>
    <property type="project" value="UniProtKB-EC"/>
</dbReference>
<keyword evidence="2 6" id="KW-0963">Cytoplasm</keyword>
<sequence length="233" mass="25597">MNDPTRDWKNLTPQQAIELQRQTAGQVITRDQLPEITTVAGVDVGFENRDTARAAIVVLRLSDLKPIDHAIARQPVPMPYIPGLLSFRECPVILEALGKLDRQPDLLLCDGQGIAHPRRLGVASHTGILTGLPTIGVGKSRLTGTHAPVPDDKGAWVPLEDKGETIGAVLRTRKGVKPLYISPGHRISLPTAIHYVMACVTRYRLPETTRWADGIASDRGQKWLDQLPVKPDR</sequence>
<dbReference type="EMBL" id="JBHSDI010000007">
    <property type="protein sequence ID" value="MFC4258185.1"/>
    <property type="molecule type" value="Genomic_DNA"/>
</dbReference>
<evidence type="ECO:0000256" key="1">
    <source>
        <dbReference type="ARBA" id="ARBA00004496"/>
    </source>
</evidence>
<keyword evidence="6" id="KW-0460">Magnesium</keyword>
<proteinExistence type="inferred from homology"/>
<evidence type="ECO:0000313" key="7">
    <source>
        <dbReference type="EMBL" id="MFC4258185.1"/>
    </source>
</evidence>
<keyword evidence="6" id="KW-0479">Metal-binding</keyword>
<evidence type="ECO:0000313" key="8">
    <source>
        <dbReference type="Proteomes" id="UP001595798"/>
    </source>
</evidence>
<dbReference type="PANTHER" id="PTHR28511">
    <property type="entry name" value="ENDONUCLEASE V"/>
    <property type="match status" value="1"/>
</dbReference>
<comment type="caution">
    <text evidence="7">The sequence shown here is derived from an EMBL/GenBank/DDBJ whole genome shotgun (WGS) entry which is preliminary data.</text>
</comment>
<organism evidence="7 8">
    <name type="scientific">Marinobacter lacisalsi</name>
    <dbReference type="NCBI Taxonomy" id="475979"/>
    <lineage>
        <taxon>Bacteria</taxon>
        <taxon>Pseudomonadati</taxon>
        <taxon>Pseudomonadota</taxon>
        <taxon>Gammaproteobacteria</taxon>
        <taxon>Pseudomonadales</taxon>
        <taxon>Marinobacteraceae</taxon>
        <taxon>Marinobacter</taxon>
    </lineage>
</organism>
<dbReference type="NCBIfam" id="NF008629">
    <property type="entry name" value="PRK11617.1"/>
    <property type="match status" value="1"/>
</dbReference>
<feature type="binding site" evidence="6">
    <location>
        <position position="43"/>
    </location>
    <ligand>
        <name>Mg(2+)</name>
        <dbReference type="ChEBI" id="CHEBI:18420"/>
    </ligand>
</feature>
<dbReference type="Gene3D" id="3.30.2170.10">
    <property type="entry name" value="archaeoglobus fulgidus dsm 4304 superfamily"/>
    <property type="match status" value="1"/>
</dbReference>
<dbReference type="HAMAP" id="MF_00801">
    <property type="entry name" value="Endonuclease_5"/>
    <property type="match status" value="1"/>
</dbReference>
<evidence type="ECO:0000256" key="4">
    <source>
        <dbReference type="ARBA" id="ARBA00022759"/>
    </source>
</evidence>
<dbReference type="PANTHER" id="PTHR28511:SF1">
    <property type="entry name" value="ENDONUCLEASE V"/>
    <property type="match status" value="1"/>
</dbReference>
<feature type="site" description="Interaction with target DNA" evidence="6">
    <location>
        <position position="80"/>
    </location>
</feature>
<comment type="function">
    <text evidence="6">DNA repair enzyme involved in the repair of deaminated bases. Selectively cleaves double-stranded DNA at the second phosphodiester bond 3' to a deoxyinosine leaving behind the intact lesion on the nicked DNA.</text>
</comment>
<evidence type="ECO:0000256" key="2">
    <source>
        <dbReference type="ARBA" id="ARBA00022490"/>
    </source>
</evidence>
<comment type="similarity">
    <text evidence="6">Belongs to the endonuclease V family.</text>
</comment>
<keyword evidence="3 6" id="KW-0540">Nuclease</keyword>
<keyword evidence="4 6" id="KW-0255">Endonuclease</keyword>
<keyword evidence="6" id="KW-0234">DNA repair</keyword>
<keyword evidence="8" id="KW-1185">Reference proteome</keyword>
<name>A0ABV8QCW6_9GAMM</name>
<dbReference type="EC" id="3.1.21.7" evidence="6"/>
<reference evidence="8" key="1">
    <citation type="journal article" date="2019" name="Int. J. Syst. Evol. Microbiol.">
        <title>The Global Catalogue of Microorganisms (GCM) 10K type strain sequencing project: providing services to taxonomists for standard genome sequencing and annotation.</title>
        <authorList>
            <consortium name="The Broad Institute Genomics Platform"/>
            <consortium name="The Broad Institute Genome Sequencing Center for Infectious Disease"/>
            <person name="Wu L."/>
            <person name="Ma J."/>
        </authorList>
    </citation>
    <scope>NUCLEOTIDE SEQUENCE [LARGE SCALE GENOMIC DNA]</scope>
    <source>
        <strain evidence="8">CECT 7297</strain>
    </source>
</reference>
<dbReference type="CDD" id="cd06559">
    <property type="entry name" value="Endonuclease_V"/>
    <property type="match status" value="1"/>
</dbReference>
<dbReference type="InterPro" id="IPR007581">
    <property type="entry name" value="Endonuclease-V"/>
</dbReference>
<dbReference type="Pfam" id="PF04493">
    <property type="entry name" value="Endonuclease_5"/>
    <property type="match status" value="1"/>
</dbReference>
<accession>A0ABV8QCW6</accession>
<feature type="binding site" evidence="6">
    <location>
        <position position="110"/>
    </location>
    <ligand>
        <name>Mg(2+)</name>
        <dbReference type="ChEBI" id="CHEBI:18420"/>
    </ligand>
</feature>
<comment type="catalytic activity">
    <reaction evidence="6">
        <text>Endonucleolytic cleavage at apurinic or apyrimidinic sites to products with a 5'-phosphate.</text>
        <dbReference type="EC" id="3.1.21.7"/>
    </reaction>
</comment>
<evidence type="ECO:0000256" key="5">
    <source>
        <dbReference type="ARBA" id="ARBA00022801"/>
    </source>
</evidence>
<gene>
    <name evidence="6 7" type="primary">nfi</name>
    <name evidence="7" type="ORF">ACFOZ5_03960</name>
</gene>
<evidence type="ECO:0000256" key="6">
    <source>
        <dbReference type="HAMAP-Rule" id="MF_00801"/>
    </source>
</evidence>
<evidence type="ECO:0000256" key="3">
    <source>
        <dbReference type="ARBA" id="ARBA00022722"/>
    </source>
</evidence>
<comment type="subcellular location">
    <subcellularLocation>
        <location evidence="1 6">Cytoplasm</location>
    </subcellularLocation>
</comment>
<dbReference type="Proteomes" id="UP001595798">
    <property type="component" value="Unassembled WGS sequence"/>
</dbReference>
<keyword evidence="6" id="KW-0227">DNA damage</keyword>
<dbReference type="RefSeq" id="WP_379885553.1">
    <property type="nucleotide sequence ID" value="NZ_JBHSDI010000007.1"/>
</dbReference>
<keyword evidence="5 6" id="KW-0378">Hydrolase</keyword>
<comment type="cofactor">
    <cofactor evidence="6">
        <name>Mg(2+)</name>
        <dbReference type="ChEBI" id="CHEBI:18420"/>
    </cofactor>
</comment>
<protein>
    <recommendedName>
        <fullName evidence="6">Endonuclease V</fullName>
        <ecNumber evidence="6">3.1.21.7</ecNumber>
    </recommendedName>
    <alternativeName>
        <fullName evidence="6">Deoxyinosine 3'endonuclease</fullName>
    </alternativeName>
    <alternativeName>
        <fullName evidence="6">Deoxyribonuclease V</fullName>
        <shortName evidence="6">DNase V</shortName>
    </alternativeName>
</protein>